<proteinExistence type="predicted"/>
<name>A0A2P2IXF4_RHIMU</name>
<dbReference type="EMBL" id="GGEC01005408">
    <property type="protein sequence ID" value="MBW85891.1"/>
    <property type="molecule type" value="Transcribed_RNA"/>
</dbReference>
<evidence type="ECO:0000313" key="1">
    <source>
        <dbReference type="EMBL" id="MBW85891.1"/>
    </source>
</evidence>
<reference evidence="1" key="1">
    <citation type="submission" date="2018-02" db="EMBL/GenBank/DDBJ databases">
        <title>Rhizophora mucronata_Transcriptome.</title>
        <authorList>
            <person name="Meera S.P."/>
            <person name="Sreeshan A."/>
            <person name="Augustine A."/>
        </authorList>
    </citation>
    <scope>NUCLEOTIDE SEQUENCE</scope>
    <source>
        <tissue evidence="1">Leaf</tissue>
    </source>
</reference>
<sequence>MPQSEKITGCEHSMPGPTLLQRVHKLLNHFICPSCKNSSHLILDLEIKFESIAPLQLLKNMAE</sequence>
<protein>
    <submittedName>
        <fullName evidence="1">Uncharacterized protein</fullName>
    </submittedName>
</protein>
<accession>A0A2P2IXF4</accession>
<organism evidence="1">
    <name type="scientific">Rhizophora mucronata</name>
    <name type="common">Asiatic mangrove</name>
    <dbReference type="NCBI Taxonomy" id="61149"/>
    <lineage>
        <taxon>Eukaryota</taxon>
        <taxon>Viridiplantae</taxon>
        <taxon>Streptophyta</taxon>
        <taxon>Embryophyta</taxon>
        <taxon>Tracheophyta</taxon>
        <taxon>Spermatophyta</taxon>
        <taxon>Magnoliopsida</taxon>
        <taxon>eudicotyledons</taxon>
        <taxon>Gunneridae</taxon>
        <taxon>Pentapetalae</taxon>
        <taxon>rosids</taxon>
        <taxon>fabids</taxon>
        <taxon>Malpighiales</taxon>
        <taxon>Rhizophoraceae</taxon>
        <taxon>Rhizophora</taxon>
    </lineage>
</organism>
<dbReference type="AlphaFoldDB" id="A0A2P2IXF4"/>